<keyword evidence="1" id="KW-0175">Coiled coil</keyword>
<reference evidence="2" key="1">
    <citation type="submission" date="2022-08" db="EMBL/GenBank/DDBJ databases">
        <authorList>
            <consortium name="DOE Joint Genome Institute"/>
            <person name="Min B."/>
            <person name="Riley R."/>
            <person name="Sierra-Patev S."/>
            <person name="Naranjo-Ortiz M."/>
            <person name="Looney B."/>
            <person name="Konkel Z."/>
            <person name="Slot J.C."/>
            <person name="Sakamoto Y."/>
            <person name="Steenwyk J.L."/>
            <person name="Rokas A."/>
            <person name="Carro J."/>
            <person name="Camarero S."/>
            <person name="Ferreira P."/>
            <person name="Molpeceres G."/>
            <person name="Ruiz-Duenas F.J."/>
            <person name="Serrano A."/>
            <person name="Henrissat B."/>
            <person name="Drula E."/>
            <person name="Hughes K.W."/>
            <person name="Mata J.L."/>
            <person name="Ishikawa N.K."/>
            <person name="Vargas-Isla R."/>
            <person name="Ushijima S."/>
            <person name="Smith C.A."/>
            <person name="Ahrendt S."/>
            <person name="Andreopoulos W."/>
            <person name="He G."/>
            <person name="Labutti K."/>
            <person name="Lipzen A."/>
            <person name="Ng V."/>
            <person name="Sandor L."/>
            <person name="Barry K."/>
            <person name="Martinez A.T."/>
            <person name="Xiao Y."/>
            <person name="Gibbons J.G."/>
            <person name="Terashima K."/>
            <person name="Hibbett D.S."/>
            <person name="Grigoriev I.V."/>
        </authorList>
    </citation>
    <scope>NUCLEOTIDE SEQUENCE</scope>
    <source>
        <strain evidence="2">TFB9207</strain>
    </source>
</reference>
<evidence type="ECO:0000313" key="3">
    <source>
        <dbReference type="Proteomes" id="UP001163846"/>
    </source>
</evidence>
<dbReference type="AlphaFoldDB" id="A0AA38NXE7"/>
<dbReference type="Proteomes" id="UP001163846">
    <property type="component" value="Unassembled WGS sequence"/>
</dbReference>
<proteinExistence type="predicted"/>
<organism evidence="2 3">
    <name type="scientific">Lentinula raphanica</name>
    <dbReference type="NCBI Taxonomy" id="153919"/>
    <lineage>
        <taxon>Eukaryota</taxon>
        <taxon>Fungi</taxon>
        <taxon>Dikarya</taxon>
        <taxon>Basidiomycota</taxon>
        <taxon>Agaricomycotina</taxon>
        <taxon>Agaricomycetes</taxon>
        <taxon>Agaricomycetidae</taxon>
        <taxon>Agaricales</taxon>
        <taxon>Marasmiineae</taxon>
        <taxon>Omphalotaceae</taxon>
        <taxon>Lentinula</taxon>
    </lineage>
</organism>
<evidence type="ECO:0000256" key="1">
    <source>
        <dbReference type="SAM" id="Coils"/>
    </source>
</evidence>
<evidence type="ECO:0000313" key="2">
    <source>
        <dbReference type="EMBL" id="KAJ3832387.1"/>
    </source>
</evidence>
<keyword evidence="3" id="KW-1185">Reference proteome</keyword>
<gene>
    <name evidence="2" type="ORF">F5878DRAFT_666617</name>
</gene>
<accession>A0AA38NXE7</accession>
<comment type="caution">
    <text evidence="2">The sequence shown here is derived from an EMBL/GenBank/DDBJ whole genome shotgun (WGS) entry which is preliminary data.</text>
</comment>
<protein>
    <submittedName>
        <fullName evidence="2">Uncharacterized protein</fullName>
    </submittedName>
</protein>
<feature type="coiled-coil region" evidence="1">
    <location>
        <begin position="99"/>
        <end position="140"/>
    </location>
</feature>
<name>A0AA38NXE7_9AGAR</name>
<dbReference type="EMBL" id="MU806975">
    <property type="protein sequence ID" value="KAJ3832387.1"/>
    <property type="molecule type" value="Genomic_DNA"/>
</dbReference>
<sequence>MGTPSSMDLSSLSSFKGFVRKRSRPIDDDVSMVTPQPTITRLDSDCSMLQLTALNTPTESDERPLKWRLKSREVADLPEEYKRNVNRLERDLSYRNTQLELQSKLADKQQEQIKQQEEHIKNQQEQIEDLEDKLQAKTMELGGSQSAALHFEHRYKMLEKAFEVEKLTRTSIEDKWTELHQEKFSRPAVFQRLQENAQIPRPFKSISYVSWLFERLFSA</sequence>